<dbReference type="InterPro" id="IPR023214">
    <property type="entry name" value="HAD_sf"/>
</dbReference>
<dbReference type="InterPro" id="IPR036412">
    <property type="entry name" value="HAD-like_sf"/>
</dbReference>
<evidence type="ECO:0000313" key="4">
    <source>
        <dbReference type="Proteomes" id="UP001154240"/>
    </source>
</evidence>
<comment type="caution">
    <text evidence="3">The sequence shown here is derived from an EMBL/GenBank/DDBJ whole genome shotgun (WGS) entry which is preliminary data.</text>
</comment>
<dbReference type="PANTHER" id="PTHR35134:SF2">
    <property type="entry name" value="NUCLEOTIDASE YQFW-RELATED"/>
    <property type="match status" value="1"/>
</dbReference>
<dbReference type="PANTHER" id="PTHR35134">
    <property type="entry name" value="NUCLEOTIDASE YQFW-RELATED"/>
    <property type="match status" value="1"/>
</dbReference>
<dbReference type="EMBL" id="JAPHEH010000001">
    <property type="protein sequence ID" value="MDG4475576.1"/>
    <property type="molecule type" value="Genomic_DNA"/>
</dbReference>
<name>A0A9X4ME22_9BACT</name>
<reference evidence="3" key="1">
    <citation type="journal article" date="2022" name="bioRxiv">
        <title>Thiovibrio frasassiensisgen. nov., sp. nov., an autotrophic, elemental sulfur disproportionating bacterium isolated from sulfidic karst sediment, and proposal of Thiovibrionaceae fam. nov.</title>
        <authorList>
            <person name="Aronson H."/>
            <person name="Thomas C."/>
            <person name="Bhattacharyya M."/>
            <person name="Eckstein S."/>
            <person name="Jensen S."/>
            <person name="Barco R."/>
            <person name="Macalady J."/>
            <person name="Amend J."/>
        </authorList>
    </citation>
    <scope>NUCLEOTIDE SEQUENCE</scope>
    <source>
        <strain evidence="3">RS19-109</strain>
    </source>
</reference>
<dbReference type="AlphaFoldDB" id="A0A9X4ME22"/>
<dbReference type="InterPro" id="IPR052419">
    <property type="entry name" value="5_3-deoxyribonucleotidase-like"/>
</dbReference>
<sequence length="194" mass="22224">MHIHPSRIGFDIDGVVADTMEAFIRLARSDYGARVRPEEITEFQVEDCLDLDPVMVETIFARLMEEPIACGLRLMSHARQVLSRFAEHGPLTFITARPQKKPIARWLKKELGPQVYGRVRLVATGEHDSKAVHIREMGLDFFVDDRAQTCLQLAREEGIQPIVYRQPWNQGKHDLPEVESWQTIQALCYGEGAW</sequence>
<dbReference type="Gene3D" id="3.40.50.1000">
    <property type="entry name" value="HAD superfamily/HAD-like"/>
    <property type="match status" value="1"/>
</dbReference>
<gene>
    <name evidence="3" type="ORF">OLX77_05300</name>
</gene>
<protein>
    <recommendedName>
        <fullName evidence="5">Haloacid dehalogenase</fullName>
    </recommendedName>
</protein>
<evidence type="ECO:0000313" key="3">
    <source>
        <dbReference type="EMBL" id="MDG4475576.1"/>
    </source>
</evidence>
<dbReference type="Proteomes" id="UP001154240">
    <property type="component" value="Unassembled WGS sequence"/>
</dbReference>
<feature type="active site" description="Nucleophile" evidence="2">
    <location>
        <position position="11"/>
    </location>
</feature>
<proteinExistence type="inferred from homology"/>
<evidence type="ECO:0000256" key="2">
    <source>
        <dbReference type="PIRSR" id="PIRSR610708-1"/>
    </source>
</evidence>
<feature type="active site" description="Proton donor" evidence="2">
    <location>
        <position position="13"/>
    </location>
</feature>
<evidence type="ECO:0008006" key="5">
    <source>
        <dbReference type="Google" id="ProtNLM"/>
    </source>
</evidence>
<keyword evidence="4" id="KW-1185">Reference proteome</keyword>
<reference evidence="3" key="2">
    <citation type="submission" date="2022-10" db="EMBL/GenBank/DDBJ databases">
        <authorList>
            <person name="Aronson H.S."/>
        </authorList>
    </citation>
    <scope>NUCLEOTIDE SEQUENCE</scope>
    <source>
        <strain evidence="3">RS19-109</strain>
    </source>
</reference>
<accession>A0A9X4ME22</accession>
<dbReference type="GO" id="GO:0009264">
    <property type="term" value="P:deoxyribonucleotide catabolic process"/>
    <property type="evidence" value="ECO:0007669"/>
    <property type="project" value="InterPro"/>
</dbReference>
<dbReference type="Pfam" id="PF06941">
    <property type="entry name" value="NT5C"/>
    <property type="match status" value="1"/>
</dbReference>
<dbReference type="GO" id="GO:0008253">
    <property type="term" value="F:5'-nucleotidase activity"/>
    <property type="evidence" value="ECO:0007669"/>
    <property type="project" value="InterPro"/>
</dbReference>
<dbReference type="RefSeq" id="WP_307632549.1">
    <property type="nucleotide sequence ID" value="NZ_JAPHEH010000001.1"/>
</dbReference>
<evidence type="ECO:0000256" key="1">
    <source>
        <dbReference type="ARBA" id="ARBA00009589"/>
    </source>
</evidence>
<organism evidence="3 4">
    <name type="scientific">Thiovibrio frasassiensis</name>
    <dbReference type="NCBI Taxonomy" id="2984131"/>
    <lineage>
        <taxon>Bacteria</taxon>
        <taxon>Pseudomonadati</taxon>
        <taxon>Thermodesulfobacteriota</taxon>
        <taxon>Desulfobulbia</taxon>
        <taxon>Desulfobulbales</taxon>
        <taxon>Thiovibrionaceae</taxon>
        <taxon>Thiovibrio</taxon>
    </lineage>
</organism>
<comment type="similarity">
    <text evidence="1">Belongs to the 5'(3')-deoxyribonucleotidase family.</text>
</comment>
<dbReference type="InterPro" id="IPR010708">
    <property type="entry name" value="5'(3')-deoxyribonucleotidase"/>
</dbReference>
<dbReference type="SUPFAM" id="SSF56784">
    <property type="entry name" value="HAD-like"/>
    <property type="match status" value="1"/>
</dbReference>